<organism evidence="1">
    <name type="scientific">Schistosoma curassoni</name>
    <dbReference type="NCBI Taxonomy" id="6186"/>
    <lineage>
        <taxon>Eukaryota</taxon>
        <taxon>Metazoa</taxon>
        <taxon>Spiralia</taxon>
        <taxon>Lophotrochozoa</taxon>
        <taxon>Platyhelminthes</taxon>
        <taxon>Trematoda</taxon>
        <taxon>Digenea</taxon>
        <taxon>Strigeidida</taxon>
        <taxon>Schistosomatoidea</taxon>
        <taxon>Schistosomatidae</taxon>
        <taxon>Schistosoma</taxon>
    </lineage>
</organism>
<reference evidence="1" key="1">
    <citation type="submission" date="2016-06" db="UniProtKB">
        <authorList>
            <consortium name="WormBaseParasite"/>
        </authorList>
    </citation>
    <scope>IDENTIFICATION</scope>
</reference>
<protein>
    <submittedName>
        <fullName evidence="1">Uncharacterized protein</fullName>
    </submittedName>
</protein>
<evidence type="ECO:0000313" key="1">
    <source>
        <dbReference type="WBParaSite" id="SCUD_0000962101-mRNA-1"/>
    </source>
</evidence>
<name>A0A183K3Q3_9TREM</name>
<sequence length="35" mass="4257">MFVYLYNSQLYDHQIYHNCHSINDLLLLQMNSVIL</sequence>
<dbReference type="WBParaSite" id="SCUD_0000962101-mRNA-1">
    <property type="protein sequence ID" value="SCUD_0000962101-mRNA-1"/>
    <property type="gene ID" value="SCUD_0000962101"/>
</dbReference>
<accession>A0A183K3Q3</accession>
<proteinExistence type="predicted"/>
<dbReference type="AlphaFoldDB" id="A0A183K3Q3"/>